<keyword evidence="1" id="KW-0812">Transmembrane</keyword>
<dbReference type="PANTHER" id="PTHR35813:SF1">
    <property type="entry name" value="INNER MEMBRANE PROTEIN YBAN"/>
    <property type="match status" value="1"/>
</dbReference>
<dbReference type="AlphaFoldDB" id="A0A1N6GQ89"/>
<keyword evidence="3" id="KW-1185">Reference proteome</keyword>
<evidence type="ECO:0008006" key="4">
    <source>
        <dbReference type="Google" id="ProtNLM"/>
    </source>
</evidence>
<protein>
    <recommendedName>
        <fullName evidence="4">Inner membrane protein</fullName>
    </recommendedName>
</protein>
<evidence type="ECO:0000313" key="2">
    <source>
        <dbReference type="EMBL" id="SIO09668.1"/>
    </source>
</evidence>
<dbReference type="EMBL" id="FSRO01000001">
    <property type="protein sequence ID" value="SIO09668.1"/>
    <property type="molecule type" value="Genomic_DNA"/>
</dbReference>
<proteinExistence type="predicted"/>
<dbReference type="InterPro" id="IPR007401">
    <property type="entry name" value="DUF454"/>
</dbReference>
<feature type="transmembrane region" description="Helical" evidence="1">
    <location>
        <begin position="108"/>
        <end position="125"/>
    </location>
</feature>
<evidence type="ECO:0000256" key="1">
    <source>
        <dbReference type="SAM" id="Phobius"/>
    </source>
</evidence>
<reference evidence="2 3" key="1">
    <citation type="submission" date="2016-12" db="EMBL/GenBank/DDBJ databases">
        <authorList>
            <person name="Song W.-J."/>
            <person name="Kurnit D.M."/>
        </authorList>
    </citation>
    <scope>NUCLEOTIDE SEQUENCE [LARGE SCALE GENOMIC DNA]</scope>
    <source>
        <strain evidence="2 3">ATCC 49181</strain>
    </source>
</reference>
<gene>
    <name evidence="2" type="ORF">SAMN02743940_0813</name>
</gene>
<evidence type="ECO:0000313" key="3">
    <source>
        <dbReference type="Proteomes" id="UP000185062"/>
    </source>
</evidence>
<dbReference type="Pfam" id="PF04304">
    <property type="entry name" value="DUF454"/>
    <property type="match status" value="1"/>
</dbReference>
<dbReference type="PANTHER" id="PTHR35813">
    <property type="entry name" value="INNER MEMBRANE PROTEIN YBAN"/>
    <property type="match status" value="1"/>
</dbReference>
<dbReference type="Proteomes" id="UP000185062">
    <property type="component" value="Unassembled WGS sequence"/>
</dbReference>
<accession>A0A1N6GQ89</accession>
<feature type="transmembrane region" description="Helical" evidence="1">
    <location>
        <begin position="131"/>
        <end position="149"/>
    </location>
</feature>
<dbReference type="GO" id="GO:0005886">
    <property type="term" value="C:plasma membrane"/>
    <property type="evidence" value="ECO:0007669"/>
    <property type="project" value="TreeGrafter"/>
</dbReference>
<sequence>MQQPLNKEIDLTQDKKKQNTQENSLLRIHDSRLMRGLYLGGGIIALILGALGAILPILPTTPFILLAAACFARSSESFHNKLLANRIAGPVIREWCLYKSIPYRVKRWAYLLMALSFGTSILLVPAVWHKVMLGVIAAILAIFIWRIPVRDSCTRYKTS</sequence>
<name>A0A1N6GQ89_9PROT</name>
<dbReference type="STRING" id="44575.SAMN05216419_100223"/>
<dbReference type="eggNOG" id="COG2832">
    <property type="taxonomic scope" value="Bacteria"/>
</dbReference>
<organism evidence="2 3">
    <name type="scientific">Nitrosomonas cryotolerans ATCC 49181</name>
    <dbReference type="NCBI Taxonomy" id="1131553"/>
    <lineage>
        <taxon>Bacteria</taxon>
        <taxon>Pseudomonadati</taxon>
        <taxon>Pseudomonadota</taxon>
        <taxon>Betaproteobacteria</taxon>
        <taxon>Nitrosomonadales</taxon>
        <taxon>Nitrosomonadaceae</taxon>
        <taxon>Nitrosomonas</taxon>
    </lineage>
</organism>
<feature type="transmembrane region" description="Helical" evidence="1">
    <location>
        <begin position="43"/>
        <end position="72"/>
    </location>
</feature>
<keyword evidence="1" id="KW-0472">Membrane</keyword>
<keyword evidence="1" id="KW-1133">Transmembrane helix</keyword>